<evidence type="ECO:0000313" key="2">
    <source>
        <dbReference type="Proteomes" id="UP000390335"/>
    </source>
</evidence>
<dbReference type="PROSITE" id="PS51257">
    <property type="entry name" value="PROKAR_LIPOPROTEIN"/>
    <property type="match status" value="1"/>
</dbReference>
<proteinExistence type="predicted"/>
<protein>
    <recommendedName>
        <fullName evidence="3">PepSY domain-containing protein</fullName>
    </recommendedName>
</protein>
<evidence type="ECO:0000313" key="1">
    <source>
        <dbReference type="EMBL" id="GES49028.1"/>
    </source>
</evidence>
<comment type="caution">
    <text evidence="1">The sequence shown here is derived from an EMBL/GenBank/DDBJ whole genome shotgun (WGS) entry which is preliminary data.</text>
</comment>
<name>A0ABQ0Z0U8_9HYPH</name>
<evidence type="ECO:0008006" key="3">
    <source>
        <dbReference type="Google" id="ProtNLM"/>
    </source>
</evidence>
<dbReference type="Proteomes" id="UP000390335">
    <property type="component" value="Unassembled WGS sequence"/>
</dbReference>
<reference evidence="1 2" key="1">
    <citation type="journal article" date="2020" name="Genome Biol. Evol.">
        <title>Rhizobium dioscoreae sp. nov., a plant growth-promoting bacterium isolated from yam (Dioscorea species).</title>
        <authorList>
            <person name="Ouyabe M."/>
            <person name="Tanaka N."/>
            <person name="Shiwa Y."/>
            <person name="Fujita N."/>
            <person name="Kikuno H."/>
            <person name="Babil P."/>
            <person name="Shiwachi H."/>
        </authorList>
    </citation>
    <scope>NUCLEOTIDE SEQUENCE [LARGE SCALE GENOMIC DNA]</scope>
    <source>
        <strain evidence="1 2">S-93</strain>
    </source>
</reference>
<sequence>MLAAAKQEDQAMKIYYAALTMMAASAAAIGTVSSCYAQVVFYEDQSPTYSRGEGQPEADFLQRWNRRHEERREWGQNSDDFGPSDVIRLLVRRGYRVKDVQDVGPRYLVRAWRDGDDLLVSVSRSGEIVGVVHDRG</sequence>
<gene>
    <name evidence="1" type="ORF">RsS93_16420</name>
</gene>
<organism evidence="1 2">
    <name type="scientific">Rhizobium dioscoreae</name>
    <dbReference type="NCBI Taxonomy" id="2653122"/>
    <lineage>
        <taxon>Bacteria</taxon>
        <taxon>Pseudomonadati</taxon>
        <taxon>Pseudomonadota</taxon>
        <taxon>Alphaproteobacteria</taxon>
        <taxon>Hyphomicrobiales</taxon>
        <taxon>Rhizobiaceae</taxon>
        <taxon>Rhizobium/Agrobacterium group</taxon>
        <taxon>Rhizobium</taxon>
    </lineage>
</organism>
<accession>A0ABQ0Z0U8</accession>
<keyword evidence="2" id="KW-1185">Reference proteome</keyword>
<dbReference type="EMBL" id="BLAJ01000002">
    <property type="protein sequence ID" value="GES49028.1"/>
    <property type="molecule type" value="Genomic_DNA"/>
</dbReference>